<dbReference type="KEGG" id="spar:SPRG_05367"/>
<evidence type="ECO:0000256" key="1">
    <source>
        <dbReference type="SAM" id="Phobius"/>
    </source>
</evidence>
<evidence type="ECO:0000313" key="2">
    <source>
        <dbReference type="EMBL" id="KDO30175.1"/>
    </source>
</evidence>
<dbReference type="EMBL" id="KK583203">
    <property type="protein sequence ID" value="KDO30175.1"/>
    <property type="molecule type" value="Genomic_DNA"/>
</dbReference>
<name>A0A067CLW1_SAPPC</name>
<dbReference type="AlphaFoldDB" id="A0A067CLW1"/>
<keyword evidence="3" id="KW-1185">Reference proteome</keyword>
<keyword evidence="1" id="KW-0472">Membrane</keyword>
<sequence>MTDSAMFDRWLHTAFGAEGAIPCDDLFEVMLTMQADEDGVWTSAPGGVGPEEHATTTLATAQEDVSVPLATSPVVVEPSWLFTEHRIGDDVEVQTPSELFFNGEVGGLLYLCDPETKHPIVHERYPLQMELGAMQARLQVLRGLLPRVKFAHELNSRLLDIMKTSRTPMSPLYGLLVIVSELVLFVLKRVVARHAAMSDEDRDIKLRVIVAEKDPGRSFDNVPR</sequence>
<proteinExistence type="predicted"/>
<keyword evidence="1" id="KW-1133">Transmembrane helix</keyword>
<protein>
    <submittedName>
        <fullName evidence="2">Uncharacterized protein</fullName>
    </submittedName>
</protein>
<evidence type="ECO:0000313" key="3">
    <source>
        <dbReference type="Proteomes" id="UP000030745"/>
    </source>
</evidence>
<gene>
    <name evidence="2" type="ORF">SPRG_05367</name>
</gene>
<reference evidence="2 3" key="1">
    <citation type="journal article" date="2013" name="PLoS Genet.">
        <title>Distinctive expansion of potential virulence genes in the genome of the oomycete fish pathogen Saprolegnia parasitica.</title>
        <authorList>
            <person name="Jiang R.H."/>
            <person name="de Bruijn I."/>
            <person name="Haas B.J."/>
            <person name="Belmonte R."/>
            <person name="Lobach L."/>
            <person name="Christie J."/>
            <person name="van den Ackerveken G."/>
            <person name="Bottin A."/>
            <person name="Bulone V."/>
            <person name="Diaz-Moreno S.M."/>
            <person name="Dumas B."/>
            <person name="Fan L."/>
            <person name="Gaulin E."/>
            <person name="Govers F."/>
            <person name="Grenville-Briggs L.J."/>
            <person name="Horner N.R."/>
            <person name="Levin J.Z."/>
            <person name="Mammella M."/>
            <person name="Meijer H.J."/>
            <person name="Morris P."/>
            <person name="Nusbaum C."/>
            <person name="Oome S."/>
            <person name="Phillips A.J."/>
            <person name="van Rooyen D."/>
            <person name="Rzeszutek E."/>
            <person name="Saraiva M."/>
            <person name="Secombes C.J."/>
            <person name="Seidl M.F."/>
            <person name="Snel B."/>
            <person name="Stassen J.H."/>
            <person name="Sykes S."/>
            <person name="Tripathy S."/>
            <person name="van den Berg H."/>
            <person name="Vega-Arreguin J.C."/>
            <person name="Wawra S."/>
            <person name="Young S.K."/>
            <person name="Zeng Q."/>
            <person name="Dieguez-Uribeondo J."/>
            <person name="Russ C."/>
            <person name="Tyler B.M."/>
            <person name="van West P."/>
        </authorList>
    </citation>
    <scope>NUCLEOTIDE SEQUENCE [LARGE SCALE GENOMIC DNA]</scope>
    <source>
        <strain evidence="2 3">CBS 223.65</strain>
    </source>
</reference>
<dbReference type="RefSeq" id="XP_012199353.1">
    <property type="nucleotide sequence ID" value="XM_012343963.1"/>
</dbReference>
<accession>A0A067CLW1</accession>
<feature type="transmembrane region" description="Helical" evidence="1">
    <location>
        <begin position="170"/>
        <end position="187"/>
    </location>
</feature>
<organism evidence="2 3">
    <name type="scientific">Saprolegnia parasitica (strain CBS 223.65)</name>
    <dbReference type="NCBI Taxonomy" id="695850"/>
    <lineage>
        <taxon>Eukaryota</taxon>
        <taxon>Sar</taxon>
        <taxon>Stramenopiles</taxon>
        <taxon>Oomycota</taxon>
        <taxon>Saprolegniomycetes</taxon>
        <taxon>Saprolegniales</taxon>
        <taxon>Saprolegniaceae</taxon>
        <taxon>Saprolegnia</taxon>
    </lineage>
</organism>
<dbReference type="Proteomes" id="UP000030745">
    <property type="component" value="Unassembled WGS sequence"/>
</dbReference>
<keyword evidence="1" id="KW-0812">Transmembrane</keyword>
<dbReference type="VEuPathDB" id="FungiDB:SPRG_05367"/>
<dbReference type="GeneID" id="24127765"/>
<dbReference type="OMA" id="HAVGWHA"/>
<dbReference type="OrthoDB" id="10514491at2759"/>